<name>A0A8B4QBJ7_9BACL</name>
<evidence type="ECO:0000259" key="1">
    <source>
        <dbReference type="Pfam" id="PF25425"/>
    </source>
</evidence>
<keyword evidence="5" id="KW-1185">Reference proteome</keyword>
<dbReference type="EMBL" id="SNZG01000001">
    <property type="protein sequence ID" value="TDR44317.1"/>
    <property type="molecule type" value="Genomic_DNA"/>
</dbReference>
<protein>
    <recommendedName>
        <fullName evidence="1">YfjL-like N-terminal domain-containing protein</fullName>
    </recommendedName>
</protein>
<proteinExistence type="predicted"/>
<reference evidence="3 5" key="2">
    <citation type="submission" date="2019-03" db="EMBL/GenBank/DDBJ databases">
        <title>Genomic Encyclopedia of Type Strains, Phase IV (KMG-IV): sequencing the most valuable type-strain genomes for metagenomic binning, comparative biology and taxonomic classification.</title>
        <authorList>
            <person name="Goeker M."/>
        </authorList>
    </citation>
    <scope>NUCLEOTIDE SEQUENCE [LARGE SCALE GENOMIC DNA]</scope>
    <source>
        <strain evidence="3 5">DSM 20580</strain>
    </source>
</reference>
<dbReference type="OrthoDB" id="10005606at2"/>
<dbReference type="RefSeq" id="WP_109348348.1">
    <property type="nucleotide sequence ID" value="NZ_BJUE01000001.1"/>
</dbReference>
<gene>
    <name evidence="3" type="ORF">DFR61_101156</name>
    <name evidence="2" type="ORF">NCTC10597_01787</name>
</gene>
<organism evidence="2 4">
    <name type="scientific">Kurthia zopfii</name>
    <dbReference type="NCBI Taxonomy" id="1650"/>
    <lineage>
        <taxon>Bacteria</taxon>
        <taxon>Bacillati</taxon>
        <taxon>Bacillota</taxon>
        <taxon>Bacilli</taxon>
        <taxon>Bacillales</taxon>
        <taxon>Caryophanaceae</taxon>
        <taxon>Kurthia</taxon>
    </lineage>
</organism>
<reference evidence="2 4" key="1">
    <citation type="submission" date="2018-06" db="EMBL/GenBank/DDBJ databases">
        <authorList>
            <consortium name="Pathogen Informatics"/>
            <person name="Doyle S."/>
        </authorList>
    </citation>
    <scope>NUCLEOTIDE SEQUENCE [LARGE SCALE GENOMIC DNA]</scope>
    <source>
        <strain evidence="2 4">NCTC10597</strain>
    </source>
</reference>
<dbReference type="InterPro" id="IPR057359">
    <property type="entry name" value="YfjL_N"/>
</dbReference>
<dbReference type="Pfam" id="PF25425">
    <property type="entry name" value="YfjL_N"/>
    <property type="match status" value="1"/>
</dbReference>
<dbReference type="EMBL" id="UGNP01000001">
    <property type="protein sequence ID" value="STX10077.1"/>
    <property type="molecule type" value="Genomic_DNA"/>
</dbReference>
<evidence type="ECO:0000313" key="4">
    <source>
        <dbReference type="Proteomes" id="UP000254330"/>
    </source>
</evidence>
<feature type="domain" description="YfjL-like N-terminal" evidence="1">
    <location>
        <begin position="5"/>
        <end position="95"/>
    </location>
</feature>
<sequence>MSRQWRKAWMMIGVVLILLLIVNEFTSNPYEKYRAKVKLETYLNEQYPESSFRVTAGDFKRKNESYTFTIVNKNREEQVAEMAIQNGHQYEVIEDQLKK</sequence>
<accession>A0A8B4QBJ7</accession>
<evidence type="ECO:0000313" key="3">
    <source>
        <dbReference type="EMBL" id="TDR44317.1"/>
    </source>
</evidence>
<evidence type="ECO:0000313" key="2">
    <source>
        <dbReference type="EMBL" id="STX10077.1"/>
    </source>
</evidence>
<dbReference type="Proteomes" id="UP000294641">
    <property type="component" value="Unassembled WGS sequence"/>
</dbReference>
<dbReference type="AlphaFoldDB" id="A0A8B4QBJ7"/>
<comment type="caution">
    <text evidence="2">The sequence shown here is derived from an EMBL/GenBank/DDBJ whole genome shotgun (WGS) entry which is preliminary data.</text>
</comment>
<dbReference type="Proteomes" id="UP000254330">
    <property type="component" value="Unassembled WGS sequence"/>
</dbReference>
<evidence type="ECO:0000313" key="5">
    <source>
        <dbReference type="Proteomes" id="UP000294641"/>
    </source>
</evidence>